<feature type="domain" description="Cytochrome b561 bacterial/Ni-hydrogenase" evidence="7">
    <location>
        <begin position="19"/>
        <end position="195"/>
    </location>
</feature>
<dbReference type="InterPro" id="IPR016174">
    <property type="entry name" value="Di-haem_cyt_TM"/>
</dbReference>
<evidence type="ECO:0000259" key="7">
    <source>
        <dbReference type="Pfam" id="PF01292"/>
    </source>
</evidence>
<keyword evidence="9" id="KW-1185">Reference proteome</keyword>
<feature type="transmembrane region" description="Helical" evidence="6">
    <location>
        <begin position="113"/>
        <end position="132"/>
    </location>
</feature>
<keyword evidence="3 6" id="KW-0812">Transmembrane</keyword>
<dbReference type="Proteomes" id="UP000293433">
    <property type="component" value="Unassembled WGS sequence"/>
</dbReference>
<evidence type="ECO:0000256" key="1">
    <source>
        <dbReference type="ARBA" id="ARBA00004651"/>
    </source>
</evidence>
<evidence type="ECO:0000313" key="8">
    <source>
        <dbReference type="EMBL" id="RZS53200.1"/>
    </source>
</evidence>
<reference evidence="8 9" key="1">
    <citation type="submission" date="2019-02" db="EMBL/GenBank/DDBJ databases">
        <title>Genomic Encyclopedia of Type Strains, Phase IV (KMG-IV): sequencing the most valuable type-strain genomes for metagenomic binning, comparative biology and taxonomic classification.</title>
        <authorList>
            <person name="Goeker M."/>
        </authorList>
    </citation>
    <scope>NUCLEOTIDE SEQUENCE [LARGE SCALE GENOMIC DNA]</scope>
    <source>
        <strain evidence="8 9">DSM 10617</strain>
    </source>
</reference>
<comment type="caution">
    <text evidence="8">The sequence shown here is derived from an EMBL/GenBank/DDBJ whole genome shotgun (WGS) entry which is preliminary data.</text>
</comment>
<accession>A0A4V2EVP4</accession>
<keyword evidence="2" id="KW-1003">Cell membrane</keyword>
<dbReference type="PANTHER" id="PTHR30485">
    <property type="entry name" value="NI/FE-HYDROGENASE 1 B-TYPE CYTOCHROME SUBUNIT"/>
    <property type="match status" value="1"/>
</dbReference>
<dbReference type="InterPro" id="IPR011577">
    <property type="entry name" value="Cyt_b561_bac/Ni-Hgenase"/>
</dbReference>
<protein>
    <submittedName>
        <fullName evidence="8">Cytochrome b</fullName>
    </submittedName>
</protein>
<comment type="subcellular location">
    <subcellularLocation>
        <location evidence="1">Cell membrane</location>
        <topology evidence="1">Multi-pass membrane protein</topology>
    </subcellularLocation>
</comment>
<feature type="transmembrane region" description="Helical" evidence="6">
    <location>
        <begin position="164"/>
        <end position="182"/>
    </location>
</feature>
<dbReference type="InterPro" id="IPR051542">
    <property type="entry name" value="Hydrogenase_cytochrome"/>
</dbReference>
<dbReference type="AlphaFoldDB" id="A0A4V2EVP4"/>
<dbReference type="PANTHER" id="PTHR30485:SF2">
    <property type="entry name" value="BLL0597 PROTEIN"/>
    <property type="match status" value="1"/>
</dbReference>
<name>A0A4V2EVP4_9BURK</name>
<organism evidence="8 9">
    <name type="scientific">Sphaerotilus mobilis</name>
    <dbReference type="NCBI Taxonomy" id="47994"/>
    <lineage>
        <taxon>Bacteria</taxon>
        <taxon>Pseudomonadati</taxon>
        <taxon>Pseudomonadota</taxon>
        <taxon>Betaproteobacteria</taxon>
        <taxon>Burkholderiales</taxon>
        <taxon>Sphaerotilaceae</taxon>
        <taxon>Sphaerotilus</taxon>
    </lineage>
</organism>
<keyword evidence="4 6" id="KW-1133">Transmembrane helix</keyword>
<dbReference type="GO" id="GO:0022904">
    <property type="term" value="P:respiratory electron transport chain"/>
    <property type="evidence" value="ECO:0007669"/>
    <property type="project" value="InterPro"/>
</dbReference>
<feature type="transmembrane region" description="Helical" evidence="6">
    <location>
        <begin position="51"/>
        <end position="69"/>
    </location>
</feature>
<dbReference type="Gene3D" id="1.20.950.20">
    <property type="entry name" value="Transmembrane di-heme cytochromes, Chain C"/>
    <property type="match status" value="1"/>
</dbReference>
<gene>
    <name evidence="8" type="ORF">EV685_2827</name>
</gene>
<feature type="transmembrane region" description="Helical" evidence="6">
    <location>
        <begin position="214"/>
        <end position="234"/>
    </location>
</feature>
<proteinExistence type="predicted"/>
<dbReference type="GO" id="GO:0005886">
    <property type="term" value="C:plasma membrane"/>
    <property type="evidence" value="ECO:0007669"/>
    <property type="project" value="UniProtKB-SubCell"/>
</dbReference>
<sequence>MSAVTTAANPHASARRVRVWDLPTRLFHWTLLACVVGSIVTAKVGGNATVWHFRLGMATLALISFRLVWGLVGGRWSRFASFIYGPAAVLRYLRGQPRPGEHFEVGHNPLGSLSVFGLLGILAVQVATGLVADDEIASAGPLISFVSGAVSSTATAWHKTGGQWLIFGLVGLHVAAIVFYRLRKRVDLVGPMLHGDKLLDADVPDTGDTAGRRLLALLIGAACAALAIWVNSFGA</sequence>
<dbReference type="GO" id="GO:0009055">
    <property type="term" value="F:electron transfer activity"/>
    <property type="evidence" value="ECO:0007669"/>
    <property type="project" value="InterPro"/>
</dbReference>
<keyword evidence="5 6" id="KW-0472">Membrane</keyword>
<dbReference type="SUPFAM" id="SSF81342">
    <property type="entry name" value="Transmembrane di-heme cytochromes"/>
    <property type="match status" value="1"/>
</dbReference>
<dbReference type="Pfam" id="PF01292">
    <property type="entry name" value="Ni_hydr_CYTB"/>
    <property type="match status" value="1"/>
</dbReference>
<dbReference type="EMBL" id="SGWV01000010">
    <property type="protein sequence ID" value="RZS53200.1"/>
    <property type="molecule type" value="Genomic_DNA"/>
</dbReference>
<evidence type="ECO:0000313" key="9">
    <source>
        <dbReference type="Proteomes" id="UP000293433"/>
    </source>
</evidence>
<evidence type="ECO:0000256" key="5">
    <source>
        <dbReference type="ARBA" id="ARBA00023136"/>
    </source>
</evidence>
<dbReference type="GO" id="GO:0020037">
    <property type="term" value="F:heme binding"/>
    <property type="evidence" value="ECO:0007669"/>
    <property type="project" value="TreeGrafter"/>
</dbReference>
<evidence type="ECO:0000256" key="4">
    <source>
        <dbReference type="ARBA" id="ARBA00022989"/>
    </source>
</evidence>
<evidence type="ECO:0000256" key="3">
    <source>
        <dbReference type="ARBA" id="ARBA00022692"/>
    </source>
</evidence>
<evidence type="ECO:0000256" key="6">
    <source>
        <dbReference type="SAM" id="Phobius"/>
    </source>
</evidence>
<evidence type="ECO:0000256" key="2">
    <source>
        <dbReference type="ARBA" id="ARBA00022475"/>
    </source>
</evidence>
<feature type="transmembrane region" description="Helical" evidence="6">
    <location>
        <begin position="26"/>
        <end position="45"/>
    </location>
</feature>